<keyword evidence="4" id="KW-0694">RNA-binding</keyword>
<evidence type="ECO:0000256" key="2">
    <source>
        <dbReference type="ARBA" id="ARBA00004496"/>
    </source>
</evidence>
<comment type="subcellular location">
    <subcellularLocation>
        <location evidence="2">Cytoplasm</location>
    </subcellularLocation>
    <subcellularLocation>
        <location evidence="1">Nucleus</location>
    </subcellularLocation>
</comment>
<reference evidence="9" key="1">
    <citation type="journal article" date="2023" name="Insect Mol. Biol.">
        <title>Genome sequencing provides insights into the evolution of gene families encoding plant cell wall-degrading enzymes in longhorned beetles.</title>
        <authorList>
            <person name="Shin N.R."/>
            <person name="Okamura Y."/>
            <person name="Kirsch R."/>
            <person name="Pauchet Y."/>
        </authorList>
    </citation>
    <scope>NUCLEOTIDE SEQUENCE</scope>
    <source>
        <strain evidence="9">MMC_N1</strain>
    </source>
</reference>
<evidence type="ECO:0000256" key="3">
    <source>
        <dbReference type="ARBA" id="ARBA00022490"/>
    </source>
</evidence>
<dbReference type="Pfam" id="PF00076">
    <property type="entry name" value="RRM_1"/>
    <property type="match status" value="1"/>
</dbReference>
<dbReference type="InterPro" id="IPR012677">
    <property type="entry name" value="Nucleotide-bd_a/b_plait_sf"/>
</dbReference>
<dbReference type="PANTHER" id="PTHR44313">
    <property type="entry name" value="DNAJ HOMOLOG SUBFAMILY C MEMBER 17"/>
    <property type="match status" value="1"/>
</dbReference>
<evidence type="ECO:0000256" key="5">
    <source>
        <dbReference type="ARBA" id="ARBA00023186"/>
    </source>
</evidence>
<keyword evidence="3" id="KW-0963">Cytoplasm</keyword>
<dbReference type="InterPro" id="IPR052094">
    <property type="entry name" value="Pre-mRNA-splicing_ERAD"/>
</dbReference>
<feature type="domain" description="RRM" evidence="8">
    <location>
        <begin position="115"/>
        <end position="158"/>
    </location>
</feature>
<comment type="caution">
    <text evidence="9">The sequence shown here is derived from an EMBL/GenBank/DDBJ whole genome shotgun (WGS) entry which is preliminary data.</text>
</comment>
<evidence type="ECO:0000256" key="6">
    <source>
        <dbReference type="ARBA" id="ARBA00023242"/>
    </source>
</evidence>
<gene>
    <name evidence="9" type="ORF">NQ317_019352</name>
</gene>
<feature type="region of interest" description="Disordered" evidence="7">
    <location>
        <begin position="21"/>
        <end position="52"/>
    </location>
</feature>
<evidence type="ECO:0000313" key="10">
    <source>
        <dbReference type="Proteomes" id="UP001162164"/>
    </source>
</evidence>
<protein>
    <recommendedName>
        <fullName evidence="8">RRM domain-containing protein</fullName>
    </recommendedName>
</protein>
<dbReference type="SUPFAM" id="SSF54928">
    <property type="entry name" value="RNA-binding domain, RBD"/>
    <property type="match status" value="1"/>
</dbReference>
<sequence>MMLLAAYDKVLKGRKEAQLRHKELDGKRRKLKEDLEAREQQAAGKSRAQKSADQLLKEEIERLRKEGSKQVEEEVEYVRRRITTAIFKYRILGWIKTSNKIKWSASKNDATNGGYTQEMLHRFLSKYGDIQALIMSPKKKGSALVEFKDKKSTEMAVDLEVGLPVNPLTLEWIDGPPKSSRPTSSLIKESDFESVTLMKMRQAKKERG</sequence>
<dbReference type="Proteomes" id="UP001162164">
    <property type="component" value="Unassembled WGS sequence"/>
</dbReference>
<dbReference type="InterPro" id="IPR000504">
    <property type="entry name" value="RRM_dom"/>
</dbReference>
<feature type="compositionally biased region" description="Basic and acidic residues" evidence="7">
    <location>
        <begin position="21"/>
        <end position="39"/>
    </location>
</feature>
<evidence type="ECO:0000313" key="9">
    <source>
        <dbReference type="EMBL" id="KAJ8974607.1"/>
    </source>
</evidence>
<proteinExistence type="predicted"/>
<dbReference type="CDD" id="cd12429">
    <property type="entry name" value="RRM_DNAJC17"/>
    <property type="match status" value="1"/>
</dbReference>
<dbReference type="PANTHER" id="PTHR44313:SF1">
    <property type="entry name" value="DNAJ HOMOLOG SUBFAMILY C MEMBER 17"/>
    <property type="match status" value="1"/>
</dbReference>
<keyword evidence="6" id="KW-0539">Nucleus</keyword>
<evidence type="ECO:0000256" key="4">
    <source>
        <dbReference type="ARBA" id="ARBA00022884"/>
    </source>
</evidence>
<evidence type="ECO:0000256" key="1">
    <source>
        <dbReference type="ARBA" id="ARBA00004123"/>
    </source>
</evidence>
<dbReference type="InterPro" id="IPR035979">
    <property type="entry name" value="RBD_domain_sf"/>
</dbReference>
<accession>A0ABQ9J9J3</accession>
<keyword evidence="10" id="KW-1185">Reference proteome</keyword>
<evidence type="ECO:0000259" key="8">
    <source>
        <dbReference type="Pfam" id="PF00076"/>
    </source>
</evidence>
<dbReference type="InterPro" id="IPR034254">
    <property type="entry name" value="DNAJC17_RRM"/>
</dbReference>
<name>A0ABQ9J9J3_9CUCU</name>
<organism evidence="9 10">
    <name type="scientific">Molorchus minor</name>
    <dbReference type="NCBI Taxonomy" id="1323400"/>
    <lineage>
        <taxon>Eukaryota</taxon>
        <taxon>Metazoa</taxon>
        <taxon>Ecdysozoa</taxon>
        <taxon>Arthropoda</taxon>
        <taxon>Hexapoda</taxon>
        <taxon>Insecta</taxon>
        <taxon>Pterygota</taxon>
        <taxon>Neoptera</taxon>
        <taxon>Endopterygota</taxon>
        <taxon>Coleoptera</taxon>
        <taxon>Polyphaga</taxon>
        <taxon>Cucujiformia</taxon>
        <taxon>Chrysomeloidea</taxon>
        <taxon>Cerambycidae</taxon>
        <taxon>Lamiinae</taxon>
        <taxon>Monochamini</taxon>
        <taxon>Molorchus</taxon>
    </lineage>
</organism>
<evidence type="ECO:0000256" key="7">
    <source>
        <dbReference type="SAM" id="MobiDB-lite"/>
    </source>
</evidence>
<dbReference type="Gene3D" id="3.30.70.330">
    <property type="match status" value="1"/>
</dbReference>
<keyword evidence="5" id="KW-0143">Chaperone</keyword>
<dbReference type="EMBL" id="JAPWTJ010000961">
    <property type="protein sequence ID" value="KAJ8974607.1"/>
    <property type="molecule type" value="Genomic_DNA"/>
</dbReference>